<name>A0A381YGL1_9ZZZZ</name>
<sequence>MTKAKWSMPWLTVSILLPFAVVAQVTAIKDIQETSDASGDSPKNGETVTISGIVTAEFWGSSNNRTFFIQDAEEAWSGIMVYNYDGWNTFDFTGADGSTVNSLALGDSVTVTGTVDEYNSKTEIVDVTAVTIHGVADHLDPIDVLASAINTGSATAEQYEGVLVRVVDAVVDSADLGYGEWSVADTSGIVRLDDVMAYYYTPADGDSLEEVVGVLDYSFDNFKILPRLANDVVELGVTRIQRIQQVLYSDLIKAGTDEESDFSYMTGDTVTIEGIVTMPTGLSYAGAGVKFIYQDVNGGPWSSILSYDPDSTAFPVLYEGDHVRATGYIAEYSTGPANMTELFITEPIEILDTGLDTPPVEVVETGDLRWPTEAEQWGTVNVRVKGATVTNNDLSYGEWAVDDGSGSVRIDDDSGEIAAWQEENGRPPVGTLVDSIQGWVYHHYGSNSDSTAYKLEPLYPADIVISGGPPVIKDYSRSPCVPKPDSTVPVTGSISDNSTITSAEIYYAVDAGSYQSVAMTNTSGTTYTGTIPATSTNGARVHYYVK</sequence>
<organism evidence="1">
    <name type="scientific">marine metagenome</name>
    <dbReference type="NCBI Taxonomy" id="408172"/>
    <lineage>
        <taxon>unclassified sequences</taxon>
        <taxon>metagenomes</taxon>
        <taxon>ecological metagenomes</taxon>
    </lineage>
</organism>
<dbReference type="EMBL" id="UINC01018171">
    <property type="protein sequence ID" value="SVA76070.1"/>
    <property type="molecule type" value="Genomic_DNA"/>
</dbReference>
<protein>
    <submittedName>
        <fullName evidence="1">Uncharacterized protein</fullName>
    </submittedName>
</protein>
<dbReference type="AlphaFoldDB" id="A0A381YGL1"/>
<evidence type="ECO:0000313" key="1">
    <source>
        <dbReference type="EMBL" id="SVA76070.1"/>
    </source>
</evidence>
<reference evidence="1" key="1">
    <citation type="submission" date="2018-05" db="EMBL/GenBank/DDBJ databases">
        <authorList>
            <person name="Lanie J.A."/>
            <person name="Ng W.-L."/>
            <person name="Kazmierczak K.M."/>
            <person name="Andrzejewski T.M."/>
            <person name="Davidsen T.M."/>
            <person name="Wayne K.J."/>
            <person name="Tettelin H."/>
            <person name="Glass J.I."/>
            <person name="Rusch D."/>
            <person name="Podicherti R."/>
            <person name="Tsui H.-C.T."/>
            <person name="Winkler M.E."/>
        </authorList>
    </citation>
    <scope>NUCLEOTIDE SEQUENCE</scope>
</reference>
<gene>
    <name evidence="1" type="ORF">METZ01_LOCUS128924</name>
</gene>
<proteinExistence type="predicted"/>
<dbReference type="PANTHER" id="PTHR42834:SF1">
    <property type="entry name" value="ENDONUCLEASE_EXONUCLEASE_PHOSPHATASE FAMILY PROTEIN (AFU_ORTHOLOGUE AFUA_3G09210)"/>
    <property type="match status" value="1"/>
</dbReference>
<feature type="non-terminal residue" evidence="1">
    <location>
        <position position="546"/>
    </location>
</feature>
<dbReference type="CDD" id="cd04486">
    <property type="entry name" value="YhcR_OBF_like"/>
    <property type="match status" value="1"/>
</dbReference>
<accession>A0A381YGL1</accession>
<dbReference type="PANTHER" id="PTHR42834">
    <property type="entry name" value="ENDONUCLEASE/EXONUCLEASE/PHOSPHATASE FAMILY PROTEIN (AFU_ORTHOLOGUE AFUA_3G09210)"/>
    <property type="match status" value="1"/>
</dbReference>